<dbReference type="Proteomes" id="UP000258707">
    <property type="component" value="Chromosome"/>
</dbReference>
<evidence type="ECO:0000313" key="3">
    <source>
        <dbReference type="EMBL" id="AXR80373.1"/>
    </source>
</evidence>
<dbReference type="OrthoDB" id="203668at2157"/>
<reference evidence="3" key="3">
    <citation type="journal article" date="2019" name="Int. J. Syst. Evol. Microbiol.">
        <title>Natronolimnobius sulfurireducens sp. nov. and Halalkaliarchaeum desulfuricum gen. nov., sp. nov., the first sulfur-respiring alkaliphilic haloarchaea from hypersaline alkaline lakes.</title>
        <authorList>
            <person name="Sorokin D.Y."/>
            <person name="Yakimov M."/>
            <person name="Messina E."/>
            <person name="Merkel A.Y."/>
            <person name="Bale N.J."/>
            <person name="Sinninghe Damste J.S."/>
        </authorList>
    </citation>
    <scope>NUCLEOTIDE SEQUENCE</scope>
    <source>
        <strain evidence="3">AArc-Mg</strain>
        <strain evidence="2">AArc1</strain>
    </source>
</reference>
<dbReference type="EMBL" id="CP027033">
    <property type="protein sequence ID" value="AXR80373.1"/>
    <property type="molecule type" value="Genomic_DNA"/>
</dbReference>
<accession>A0A346PLH8</accession>
<sequence>MSSDRSDGPLGAFFEAERRFHRAMPVADLYSKLLFRTILWFLFFTTAYVTLTALI</sequence>
<protein>
    <submittedName>
        <fullName evidence="3">Uncharacterized protein</fullName>
    </submittedName>
</protein>
<evidence type="ECO:0000256" key="1">
    <source>
        <dbReference type="SAM" id="Phobius"/>
    </source>
</evidence>
<evidence type="ECO:0000313" key="4">
    <source>
        <dbReference type="Proteomes" id="UP000258613"/>
    </source>
</evidence>
<reference evidence="5" key="1">
    <citation type="submission" date="2017-10" db="EMBL/GenBank/DDBJ databases">
        <title>Phenotypic and genomic properties of facultatively anaerobic sulfur-reducing natronoarchaea from hypersaline soda lakes.</title>
        <authorList>
            <person name="Sorokin D.Y."/>
            <person name="Kublanov I.V."/>
            <person name="Roman P."/>
            <person name="Sinninghe Damste J.S."/>
            <person name="Golyshin P.N."/>
            <person name="Rojo D."/>
            <person name="Ciordia S."/>
            <person name="Mena Md.C."/>
            <person name="Ferrer M."/>
            <person name="Messina E."/>
            <person name="Smedile F."/>
            <person name="La Spada G."/>
            <person name="La Cono V."/>
            <person name="Yakimov M.M."/>
        </authorList>
    </citation>
    <scope>NUCLEOTIDE SEQUENCE [LARGE SCALE GENOMIC DNA]</scope>
    <source>
        <strain evidence="5">AArc1</strain>
    </source>
</reference>
<dbReference type="GeneID" id="58747217"/>
<reference evidence="4" key="2">
    <citation type="submission" date="2018-02" db="EMBL/GenBank/DDBJ databases">
        <title>Phenotypic and genomic properties of facultatively anaerobic sulfur-reducing natronoarchaea from hypersaline soda lakes.</title>
        <authorList>
            <person name="Sorokin D.Y."/>
            <person name="Kublanov I.V."/>
            <person name="Roman P."/>
            <person name="Sinninghe Damste J.S."/>
            <person name="Golyshin P.N."/>
            <person name="Rojo D."/>
            <person name="Ciordia S."/>
            <person name="Mena M.D.C."/>
            <person name="Ferrer M."/>
            <person name="Messina E."/>
            <person name="Smedile F."/>
            <person name="La Spada G."/>
            <person name="La Cono V."/>
            <person name="Yakimov M.M."/>
        </authorList>
    </citation>
    <scope>NUCLEOTIDE SEQUENCE [LARGE SCALE GENOMIC DNA]</scope>
    <source>
        <strain evidence="4">AArc-Mg</strain>
    </source>
</reference>
<accession>A0A346PB07</accession>
<gene>
    <name evidence="2" type="ORF">AArc1_0358</name>
    <name evidence="3" type="ORF">AArcMg_0350</name>
</gene>
<dbReference type="RefSeq" id="WP_186336640.1">
    <property type="nucleotide sequence ID" value="NZ_CP024047.1"/>
</dbReference>
<dbReference type="KEGG" id="nan:AArc1_0358"/>
<keyword evidence="1" id="KW-1133">Transmembrane helix</keyword>
<organism evidence="3 4">
    <name type="scientific">Natrarchaeobaculum sulfurireducens</name>
    <dbReference type="NCBI Taxonomy" id="2044521"/>
    <lineage>
        <taxon>Archaea</taxon>
        <taxon>Methanobacteriati</taxon>
        <taxon>Methanobacteriota</taxon>
        <taxon>Stenosarchaea group</taxon>
        <taxon>Halobacteria</taxon>
        <taxon>Halobacteriales</taxon>
        <taxon>Natrialbaceae</taxon>
        <taxon>Natrarchaeobaculum</taxon>
    </lineage>
</organism>
<evidence type="ECO:0000313" key="2">
    <source>
        <dbReference type="EMBL" id="AXR76702.1"/>
    </source>
</evidence>
<keyword evidence="1" id="KW-0472">Membrane</keyword>
<dbReference type="AlphaFoldDB" id="A0A346PLH8"/>
<dbReference type="KEGG" id="nag:AArcMg_0350"/>
<dbReference type="EMBL" id="CP024047">
    <property type="protein sequence ID" value="AXR76702.1"/>
    <property type="molecule type" value="Genomic_DNA"/>
</dbReference>
<dbReference type="Proteomes" id="UP000258613">
    <property type="component" value="Chromosome"/>
</dbReference>
<evidence type="ECO:0000313" key="5">
    <source>
        <dbReference type="Proteomes" id="UP000258707"/>
    </source>
</evidence>
<keyword evidence="1" id="KW-0812">Transmembrane</keyword>
<feature type="transmembrane region" description="Helical" evidence="1">
    <location>
        <begin position="33"/>
        <end position="54"/>
    </location>
</feature>
<proteinExistence type="predicted"/>
<name>A0A346PLH8_9EURY</name>
<keyword evidence="4" id="KW-1185">Reference proteome</keyword>